<gene>
    <name evidence="5" type="ORF">BED47_06585</name>
</gene>
<keyword evidence="2" id="KW-0547">Nucleotide-binding</keyword>
<dbReference type="InterPro" id="IPR006179">
    <property type="entry name" value="5_nucleotidase/apyrase"/>
</dbReference>
<dbReference type="InterPro" id="IPR004843">
    <property type="entry name" value="Calcineurin-like_PHP"/>
</dbReference>
<protein>
    <submittedName>
        <fullName evidence="5">Bifunctional metallophosphatase/5'-nucleotidase</fullName>
    </submittedName>
</protein>
<evidence type="ECO:0000313" key="5">
    <source>
        <dbReference type="EMBL" id="ODG91322.1"/>
    </source>
</evidence>
<evidence type="ECO:0000259" key="3">
    <source>
        <dbReference type="Pfam" id="PF00149"/>
    </source>
</evidence>
<dbReference type="InterPro" id="IPR036907">
    <property type="entry name" value="5'-Nucleotdase_C_sf"/>
</dbReference>
<dbReference type="PANTHER" id="PTHR11575:SF24">
    <property type="entry name" value="5'-NUCLEOTIDASE"/>
    <property type="match status" value="1"/>
</dbReference>
<dbReference type="PRINTS" id="PR01607">
    <property type="entry name" value="APYRASEFAMLY"/>
</dbReference>
<dbReference type="Proteomes" id="UP000094580">
    <property type="component" value="Unassembled WGS sequence"/>
</dbReference>
<evidence type="ECO:0000256" key="2">
    <source>
        <dbReference type="RuleBase" id="RU362119"/>
    </source>
</evidence>
<feature type="domain" description="5'-Nucleotidase C-terminal" evidence="4">
    <location>
        <begin position="360"/>
        <end position="509"/>
    </location>
</feature>
<dbReference type="Pfam" id="PF02872">
    <property type="entry name" value="5_nucleotid_C"/>
    <property type="match status" value="1"/>
</dbReference>
<accession>A0ABX2ZNM8</accession>
<feature type="signal peptide" evidence="2">
    <location>
        <begin position="1"/>
        <end position="32"/>
    </location>
</feature>
<dbReference type="PROSITE" id="PS00786">
    <property type="entry name" value="5_NUCLEOTIDASE_2"/>
    <property type="match status" value="1"/>
</dbReference>
<comment type="caution">
    <text evidence="5">The sequence shown here is derived from an EMBL/GenBank/DDBJ whole genome shotgun (WGS) entry which is preliminary data.</text>
</comment>
<feature type="chain" id="PRO_5044985871" evidence="2">
    <location>
        <begin position="33"/>
        <end position="548"/>
    </location>
</feature>
<dbReference type="Gene3D" id="3.90.780.10">
    <property type="entry name" value="5'-Nucleotidase, C-terminal domain"/>
    <property type="match status" value="1"/>
</dbReference>
<dbReference type="InterPro" id="IPR008334">
    <property type="entry name" value="5'-Nucleotdase_C"/>
</dbReference>
<feature type="domain" description="Calcineurin-like phosphoesterase" evidence="3">
    <location>
        <begin position="58"/>
        <end position="287"/>
    </location>
</feature>
<evidence type="ECO:0000259" key="4">
    <source>
        <dbReference type="Pfam" id="PF02872"/>
    </source>
</evidence>
<evidence type="ECO:0000313" key="6">
    <source>
        <dbReference type="Proteomes" id="UP000094580"/>
    </source>
</evidence>
<dbReference type="SUPFAM" id="SSF55816">
    <property type="entry name" value="5'-nucleotidase (syn. UDP-sugar hydrolase), C-terminal domain"/>
    <property type="match status" value="1"/>
</dbReference>
<organism evidence="5 6">
    <name type="scientific">Gottfriedia luciferensis</name>
    <dbReference type="NCBI Taxonomy" id="178774"/>
    <lineage>
        <taxon>Bacteria</taxon>
        <taxon>Bacillati</taxon>
        <taxon>Bacillota</taxon>
        <taxon>Bacilli</taxon>
        <taxon>Bacillales</taxon>
        <taxon>Bacillaceae</taxon>
        <taxon>Gottfriedia</taxon>
    </lineage>
</organism>
<dbReference type="PANTHER" id="PTHR11575">
    <property type="entry name" value="5'-NUCLEOTIDASE-RELATED"/>
    <property type="match status" value="1"/>
</dbReference>
<dbReference type="SUPFAM" id="SSF56300">
    <property type="entry name" value="Metallo-dependent phosphatases"/>
    <property type="match status" value="1"/>
</dbReference>
<dbReference type="InterPro" id="IPR029052">
    <property type="entry name" value="Metallo-depent_PP-like"/>
</dbReference>
<comment type="similarity">
    <text evidence="2">Belongs to the 5'-nucleotidase family.</text>
</comment>
<evidence type="ECO:0000256" key="1">
    <source>
        <dbReference type="ARBA" id="ARBA00022729"/>
    </source>
</evidence>
<name>A0ABX2ZNM8_9BACI</name>
<dbReference type="InterPro" id="IPR006146">
    <property type="entry name" value="5'-Nucleotdase_CS"/>
</dbReference>
<keyword evidence="1 2" id="KW-0732">Signal</keyword>
<dbReference type="Gene3D" id="3.60.21.10">
    <property type="match status" value="1"/>
</dbReference>
<reference evidence="5 6" key="1">
    <citation type="submission" date="2016-07" db="EMBL/GenBank/DDBJ databases">
        <authorList>
            <person name="Townsley L."/>
            <person name="Shank E.A."/>
        </authorList>
    </citation>
    <scope>NUCLEOTIDE SEQUENCE [LARGE SCALE GENOMIC DNA]</scope>
    <source>
        <strain evidence="5 6">CH01</strain>
    </source>
</reference>
<sequence length="548" mass="60791">MRRANILNWNALKKAVLAFVLTTTLSAGVFMASSKPAARNIPLNTKKDKNRFIQVQLLGINDFHGQLDTTRKFNGRNVGGAEYLSAYLNQKKKENKNTILVHAGDMVGGSPPISSFLKDEPTIEVLNKMGFDYGTLGNHEFDRGVDEMMRLIQGGNDSKNGYFTGANFPYLCANVIDNHTGKTILPPYSIKNINGVPIGFIGVVIKDTPKIAPPNKTDGVKFIDEVKAINNSVKTLKKQGVKTIVVLAHNGGNQSKANENATGEIVRMAKKMDDEVDVIISGHTHTYLNKEVDGKLIVQSYSYGISFSDIQLTIDPNTKDIVDKKASIKMVYQDEIKPDPEIKKMIQTYESKIAPIVNKVVGKAANDILSKKNHNGESSLGNMIADSQRLAMNSDFAFMNFSGIRADLPKGDVTLDELFTIQPFKIKLVKMTLTGEQIRELLNQQWQEHDSVRILQISGLKYTWDNTKDSGQKVIKIMRTDGTPINPQTSYTVTTNSYLANGGDNFSIFLSGINKVEGPTDFDAFEDYVKEQKQPLVQAFDGRINRIK</sequence>
<proteinExistence type="inferred from homology"/>
<dbReference type="Pfam" id="PF00149">
    <property type="entry name" value="Metallophos"/>
    <property type="match status" value="1"/>
</dbReference>
<dbReference type="EMBL" id="MDKC01000023">
    <property type="protein sequence ID" value="ODG91322.1"/>
    <property type="molecule type" value="Genomic_DNA"/>
</dbReference>
<keyword evidence="2" id="KW-0378">Hydrolase</keyword>
<keyword evidence="6" id="KW-1185">Reference proteome</keyword>